<dbReference type="Proteomes" id="UP000015527">
    <property type="component" value="Unassembled WGS sequence"/>
</dbReference>
<comment type="caution">
    <text evidence="2">The sequence shown here is derived from an EMBL/GenBank/DDBJ whole genome shotgun (WGS) entry which is preliminary data.</text>
</comment>
<proteinExistence type="predicted"/>
<protein>
    <submittedName>
        <fullName evidence="2">Uncharacterized protein</fullName>
    </submittedName>
</protein>
<gene>
    <name evidence="2" type="ORF">L284_14205</name>
</gene>
<dbReference type="RefSeq" id="WP_021234665.1">
    <property type="nucleotide sequence ID" value="NZ_ATHL01000089.1"/>
</dbReference>
<dbReference type="AlphaFoldDB" id="T0INQ6"/>
<reference evidence="2 3" key="1">
    <citation type="journal article" date="2013" name="Genome Announc.">
        <title>Genome Sequence of Novosphingobium lindaniclasticum LE124T, Isolated from a Hexachlorocyclohexane Dumpsite.</title>
        <authorList>
            <person name="Saxena A."/>
            <person name="Nayyar N."/>
            <person name="Sangwan N."/>
            <person name="Kumari R."/>
            <person name="Khurana J.P."/>
            <person name="Lal R."/>
        </authorList>
    </citation>
    <scope>NUCLEOTIDE SEQUENCE [LARGE SCALE GENOMIC DNA]</scope>
    <source>
        <strain evidence="2 3">LE124</strain>
    </source>
</reference>
<dbReference type="eggNOG" id="ENOG5031DHA">
    <property type="taxonomic scope" value="Bacteria"/>
</dbReference>
<feature type="region of interest" description="Disordered" evidence="1">
    <location>
        <begin position="1"/>
        <end position="23"/>
    </location>
</feature>
<organism evidence="2 3">
    <name type="scientific">Novosphingobium lindaniclasticum LE124</name>
    <dbReference type="NCBI Taxonomy" id="1096930"/>
    <lineage>
        <taxon>Bacteria</taxon>
        <taxon>Pseudomonadati</taxon>
        <taxon>Pseudomonadota</taxon>
        <taxon>Alphaproteobacteria</taxon>
        <taxon>Sphingomonadales</taxon>
        <taxon>Sphingomonadaceae</taxon>
        <taxon>Novosphingobium</taxon>
    </lineage>
</organism>
<evidence type="ECO:0000313" key="3">
    <source>
        <dbReference type="Proteomes" id="UP000015527"/>
    </source>
</evidence>
<sequence>MRKDASLYSIDGSSLPNPSDEESLTDRLNRVLEVLRTEFPHAVDIGLEFDGKLHAHIDVRGGEEVCSVESKLPNLGEGMFAQVAHGATPHHPFFHRISAVVTG</sequence>
<evidence type="ECO:0000256" key="1">
    <source>
        <dbReference type="SAM" id="MobiDB-lite"/>
    </source>
</evidence>
<keyword evidence="3" id="KW-1185">Reference proteome</keyword>
<evidence type="ECO:0000313" key="2">
    <source>
        <dbReference type="EMBL" id="EQB13440.1"/>
    </source>
</evidence>
<accession>T0INQ6</accession>
<dbReference type="EMBL" id="ATHL01000089">
    <property type="protein sequence ID" value="EQB13440.1"/>
    <property type="molecule type" value="Genomic_DNA"/>
</dbReference>
<dbReference type="PATRIC" id="fig|1096930.3.peg.2825"/>
<name>T0INQ6_9SPHN</name>